<evidence type="ECO:0000256" key="5">
    <source>
        <dbReference type="ARBA" id="ARBA00022677"/>
    </source>
</evidence>
<evidence type="ECO:0000256" key="9">
    <source>
        <dbReference type="SAM" id="MobiDB-lite"/>
    </source>
</evidence>
<feature type="transmembrane region" description="Helical" evidence="10">
    <location>
        <begin position="41"/>
        <end position="70"/>
    </location>
</feature>
<comment type="subcellular location">
    <subcellularLocation>
        <location evidence="3">Lipid droplet</location>
    </subcellularLocation>
    <subcellularLocation>
        <location evidence="2">Membrane</location>
        <topology evidence="2">Multi-pass membrane protein</topology>
    </subcellularLocation>
</comment>
<dbReference type="GO" id="GO:0019915">
    <property type="term" value="P:lipid storage"/>
    <property type="evidence" value="ECO:0007669"/>
    <property type="project" value="TreeGrafter"/>
</dbReference>
<dbReference type="GO" id="GO:0010344">
    <property type="term" value="P:seed oilbody biogenesis"/>
    <property type="evidence" value="ECO:0007669"/>
    <property type="project" value="TreeGrafter"/>
</dbReference>
<evidence type="ECO:0000256" key="7">
    <source>
        <dbReference type="ARBA" id="ARBA00022989"/>
    </source>
</evidence>
<feature type="region of interest" description="Disordered" evidence="9">
    <location>
        <begin position="143"/>
        <end position="167"/>
    </location>
</feature>
<dbReference type="InterPro" id="IPR000136">
    <property type="entry name" value="Oleosin"/>
</dbReference>
<evidence type="ECO:0000256" key="6">
    <source>
        <dbReference type="ARBA" id="ARBA00022692"/>
    </source>
</evidence>
<evidence type="ECO:0008006" key="13">
    <source>
        <dbReference type="Google" id="ProtNLM"/>
    </source>
</evidence>
<evidence type="ECO:0000256" key="4">
    <source>
        <dbReference type="ARBA" id="ARBA00010858"/>
    </source>
</evidence>
<comment type="similarity">
    <text evidence="4">Belongs to the oleosin family.</text>
</comment>
<keyword evidence="12" id="KW-1185">Reference proteome</keyword>
<feature type="region of interest" description="Disordered" evidence="9">
    <location>
        <begin position="1"/>
        <end position="34"/>
    </location>
</feature>
<dbReference type="EMBL" id="QEFC01000032">
    <property type="protein sequence ID" value="KAE9467435.1"/>
    <property type="molecule type" value="Genomic_DNA"/>
</dbReference>
<comment type="function">
    <text evidence="1">May have a structural role to stabilize the lipid body during desiccation of the seed by preventing coalescence of the oil. Probably interacts with both lipid and phospholipid moieties of lipid bodies. May also provide recognition signals for specific lipase anchorage in lipolysis during seedling growth.</text>
</comment>
<accession>A0A6A4MA93</accession>
<gene>
    <name evidence="11" type="ORF">C3L33_00662</name>
</gene>
<comment type="caution">
    <text evidence="11">The sequence shown here is derived from an EMBL/GenBank/DDBJ whole genome shotgun (WGS) entry which is preliminary data.</text>
</comment>
<evidence type="ECO:0000256" key="3">
    <source>
        <dbReference type="ARBA" id="ARBA00004502"/>
    </source>
</evidence>
<name>A0A6A4MA93_9ERIC</name>
<evidence type="ECO:0000256" key="1">
    <source>
        <dbReference type="ARBA" id="ARBA00002582"/>
    </source>
</evidence>
<dbReference type="Pfam" id="PF01277">
    <property type="entry name" value="Oleosin"/>
    <property type="match status" value="1"/>
</dbReference>
<keyword evidence="8 10" id="KW-0472">Membrane</keyword>
<evidence type="ECO:0000256" key="10">
    <source>
        <dbReference type="SAM" id="Phobius"/>
    </source>
</evidence>
<keyword evidence="5" id="KW-0551">Lipid droplet</keyword>
<feature type="compositionally biased region" description="Gly residues" evidence="9">
    <location>
        <begin position="157"/>
        <end position="167"/>
    </location>
</feature>
<keyword evidence="7 10" id="KW-1133">Transmembrane helix</keyword>
<dbReference type="OrthoDB" id="1929188at2759"/>
<keyword evidence="6 10" id="KW-0812">Transmembrane</keyword>
<dbReference type="GO" id="GO:0016020">
    <property type="term" value="C:membrane"/>
    <property type="evidence" value="ECO:0007669"/>
    <property type="project" value="UniProtKB-SubCell"/>
</dbReference>
<dbReference type="Proteomes" id="UP000428333">
    <property type="component" value="Linkage Group LG01"/>
</dbReference>
<reference evidence="11 12" key="1">
    <citation type="journal article" date="2019" name="Genome Biol. Evol.">
        <title>The Rhododendron genome and chromosomal organization provide insight into shared whole-genome duplications across the heath family (Ericaceae).</title>
        <authorList>
            <person name="Soza V.L."/>
            <person name="Lindsley D."/>
            <person name="Waalkes A."/>
            <person name="Ramage E."/>
            <person name="Patwardhan R.P."/>
            <person name="Burton J.N."/>
            <person name="Adey A."/>
            <person name="Kumar A."/>
            <person name="Qiu R."/>
            <person name="Shendure J."/>
            <person name="Hall B."/>
        </authorList>
    </citation>
    <scope>NUCLEOTIDE SEQUENCE [LARGE SCALE GENOMIC DNA]</scope>
    <source>
        <strain evidence="11">RSF 1966-606</strain>
    </source>
</reference>
<evidence type="ECO:0000313" key="12">
    <source>
        <dbReference type="Proteomes" id="UP000428333"/>
    </source>
</evidence>
<feature type="non-terminal residue" evidence="11">
    <location>
        <position position="1"/>
    </location>
</feature>
<feature type="compositionally biased region" description="Low complexity" evidence="9">
    <location>
        <begin position="11"/>
        <end position="20"/>
    </location>
</feature>
<dbReference type="PANTHER" id="PTHR33203">
    <property type="entry name" value="OLEOSIN"/>
    <property type="match status" value="1"/>
</dbReference>
<dbReference type="PANTHER" id="PTHR33203:SF44">
    <property type="entry name" value="OLEOSIN 20.3 KDA"/>
    <property type="match status" value="1"/>
</dbReference>
<sequence>MAEHRHDQEQRFQQQQQQHRGGPTDLTKSLLPEKRPSKSQVLAVVTLLPAGGILLLLSGLTLAGTLVGLALTTPLFVICSPVLVPAALTLALAVAGFLASGAFGVTALSSLSWAVNCVRRSGMLPGPLDQAARHVQEATGQIGQKAREVGQRAQEVGGPGGKSPGRS</sequence>
<dbReference type="AlphaFoldDB" id="A0A6A4MA93"/>
<dbReference type="GO" id="GO:0012511">
    <property type="term" value="C:monolayer-surrounded lipid storage body"/>
    <property type="evidence" value="ECO:0007669"/>
    <property type="project" value="InterPro"/>
</dbReference>
<feature type="compositionally biased region" description="Basic and acidic residues" evidence="9">
    <location>
        <begin position="1"/>
        <end position="10"/>
    </location>
</feature>
<evidence type="ECO:0000313" key="11">
    <source>
        <dbReference type="EMBL" id="KAE9467435.1"/>
    </source>
</evidence>
<protein>
    <recommendedName>
        <fullName evidence="13">Oleosin</fullName>
    </recommendedName>
</protein>
<feature type="transmembrane region" description="Helical" evidence="10">
    <location>
        <begin position="82"/>
        <end position="115"/>
    </location>
</feature>
<evidence type="ECO:0000256" key="2">
    <source>
        <dbReference type="ARBA" id="ARBA00004141"/>
    </source>
</evidence>
<evidence type="ECO:0000256" key="8">
    <source>
        <dbReference type="ARBA" id="ARBA00023136"/>
    </source>
</evidence>
<organism evidence="11 12">
    <name type="scientific">Rhododendron williamsianum</name>
    <dbReference type="NCBI Taxonomy" id="262921"/>
    <lineage>
        <taxon>Eukaryota</taxon>
        <taxon>Viridiplantae</taxon>
        <taxon>Streptophyta</taxon>
        <taxon>Embryophyta</taxon>
        <taxon>Tracheophyta</taxon>
        <taxon>Spermatophyta</taxon>
        <taxon>Magnoliopsida</taxon>
        <taxon>eudicotyledons</taxon>
        <taxon>Gunneridae</taxon>
        <taxon>Pentapetalae</taxon>
        <taxon>asterids</taxon>
        <taxon>Ericales</taxon>
        <taxon>Ericaceae</taxon>
        <taxon>Ericoideae</taxon>
        <taxon>Rhodoreae</taxon>
        <taxon>Rhododendron</taxon>
    </lineage>
</organism>
<proteinExistence type="inferred from homology"/>
<dbReference type="GO" id="GO:0050826">
    <property type="term" value="P:response to freezing"/>
    <property type="evidence" value="ECO:0007669"/>
    <property type="project" value="TreeGrafter"/>
</dbReference>